<dbReference type="GO" id="GO:1990748">
    <property type="term" value="P:cellular detoxification"/>
    <property type="evidence" value="ECO:0007669"/>
    <property type="project" value="Ensembl"/>
</dbReference>
<feature type="transmembrane region" description="Helical" evidence="18">
    <location>
        <begin position="139"/>
        <end position="160"/>
    </location>
</feature>
<comment type="catalytic activity">
    <reaction evidence="14">
        <text>adenosine(in) = adenosine(out)</text>
        <dbReference type="Rhea" id="RHEA:75343"/>
        <dbReference type="ChEBI" id="CHEBI:16335"/>
    </reaction>
    <physiologicalReaction direction="left-to-right" evidence="14">
        <dbReference type="Rhea" id="RHEA:75344"/>
    </physiologicalReaction>
    <physiologicalReaction direction="right-to-left" evidence="14">
        <dbReference type="Rhea" id="RHEA:75345"/>
    </physiologicalReaction>
</comment>
<evidence type="ECO:0000256" key="16">
    <source>
        <dbReference type="ARBA" id="ARBA00078904"/>
    </source>
</evidence>
<dbReference type="GO" id="GO:0042910">
    <property type="term" value="F:xenobiotic transmembrane transporter activity"/>
    <property type="evidence" value="ECO:0007669"/>
    <property type="project" value="Ensembl"/>
</dbReference>
<dbReference type="GO" id="GO:0098793">
    <property type="term" value="C:presynapse"/>
    <property type="evidence" value="ECO:0007669"/>
    <property type="project" value="GOC"/>
</dbReference>
<proteinExistence type="inferred from homology"/>
<feature type="transmembrane region" description="Helical" evidence="18">
    <location>
        <begin position="345"/>
        <end position="367"/>
    </location>
</feature>
<comment type="subcellular location">
    <subcellularLocation>
        <location evidence="1">Apical cell membrane</location>
        <topology evidence="1">Multi-pass membrane protein</topology>
    </subcellularLocation>
</comment>
<comment type="catalytic activity">
    <reaction evidence="8">
        <text>serotonin(out) = serotonin(in)</text>
        <dbReference type="Rhea" id="RHEA:73867"/>
        <dbReference type="ChEBI" id="CHEBI:350546"/>
    </reaction>
</comment>
<keyword evidence="5 18" id="KW-1133">Transmembrane helix</keyword>
<dbReference type="AlphaFoldDB" id="A0A8C6RCH0"/>
<keyword evidence="20" id="KW-1185">Reference proteome</keyword>
<sequence>MGSIRSQRLKEPGMAVTSDRSMVTSFSFDSFQLEAPAGGTQDQDVRVRSVPTFSDPAVEEPVPDDRYHAIYFAMLLAGVGFLLPYNSFITDVDYLHHKYPGTSIVFDMSLTYILVALAAVLLNNAVVERLNLHTRITTGYLLALGPLLFISICDVWLQLFSHDQAYAINLAAVGTVAFGCTVQQSSFYGYTGLLPKRYTQGVMTGESTAGVMISLSRILTKLLLPDERASTLIFFLVSVGLELLCFLLHLLVRRSRFVLYYTTRPRDSRPNRGGYRVHHDVAAGDIHFEHQAPALASSGSPKDSPAHEVTSSGAYMRFDVPRTRVKRNWPTFRALMLHRYVVARVIWADMLSIAVTYFITLCLFPGLESEIRHCVLGEWLPILVMAVFNLSDFVGKILAALPVDWQGTHLLACSCLRVVFIPLFILCVYPSGMPTLRHPAWPCVFSLLMGISNGYFGSVPMILAAGKVSPKQRELAGNTMTVSYMSGLTLGSAVAYCTYSLTRDAHSSCFHTATANDSIPIGP</sequence>
<feature type="transmembrane region" description="Helical" evidence="18">
    <location>
        <begin position="109"/>
        <end position="127"/>
    </location>
</feature>
<evidence type="ECO:0000256" key="3">
    <source>
        <dbReference type="ARBA" id="ARBA00022448"/>
    </source>
</evidence>
<keyword evidence="3" id="KW-0813">Transport</keyword>
<name>A0A8C6RCH0_NANGA</name>
<reference evidence="19" key="1">
    <citation type="submission" date="2025-08" db="UniProtKB">
        <authorList>
            <consortium name="Ensembl"/>
        </authorList>
    </citation>
    <scope>IDENTIFICATION</scope>
</reference>
<dbReference type="PRINTS" id="PR01130">
    <property type="entry name" value="DERENTRNSPRT"/>
</dbReference>
<evidence type="ECO:0000256" key="1">
    <source>
        <dbReference type="ARBA" id="ARBA00004424"/>
    </source>
</evidence>
<dbReference type="OrthoDB" id="10014563at2759"/>
<comment type="catalytic activity">
    <reaction evidence="13">
        <text>histamine(out) = histamine(in)</text>
        <dbReference type="Rhea" id="RHEA:73879"/>
        <dbReference type="ChEBI" id="CHEBI:58432"/>
    </reaction>
</comment>
<evidence type="ECO:0000313" key="20">
    <source>
        <dbReference type="Proteomes" id="UP000694381"/>
    </source>
</evidence>
<evidence type="ECO:0000256" key="18">
    <source>
        <dbReference type="SAM" id="Phobius"/>
    </source>
</evidence>
<dbReference type="PANTHER" id="PTHR10332">
    <property type="entry name" value="EQUILIBRATIVE NUCLEOSIDE TRANSPORTER"/>
    <property type="match status" value="1"/>
</dbReference>
<dbReference type="Ensembl" id="ENSNGAT00000022092.1">
    <property type="protein sequence ID" value="ENSNGAP00000016473.1"/>
    <property type="gene ID" value="ENSNGAG00000017204.1"/>
</dbReference>
<comment type="catalytic activity">
    <reaction evidence="7">
        <text>(R)-adrenaline(out) = (R)-adrenaline(in)</text>
        <dbReference type="Rhea" id="RHEA:73875"/>
        <dbReference type="ChEBI" id="CHEBI:71406"/>
    </reaction>
</comment>
<keyword evidence="6 18" id="KW-0472">Membrane</keyword>
<dbReference type="PANTHER" id="PTHR10332:SF10">
    <property type="entry name" value="EQUILIBRATIVE NUCLEOSIDE TRANSPORTER 4"/>
    <property type="match status" value="1"/>
</dbReference>
<dbReference type="InterPro" id="IPR002259">
    <property type="entry name" value="Eqnu_transpt"/>
</dbReference>
<gene>
    <name evidence="19" type="primary">Slc29a4</name>
</gene>
<comment type="catalytic activity">
    <reaction evidence="11">
        <text>(R)-noradrenaline(out) = (R)-noradrenaline(in)</text>
        <dbReference type="Rhea" id="RHEA:73871"/>
        <dbReference type="ChEBI" id="CHEBI:72587"/>
    </reaction>
</comment>
<feature type="transmembrane region" description="Helical" evidence="18">
    <location>
        <begin position="69"/>
        <end position="89"/>
    </location>
</feature>
<dbReference type="GO" id="GO:0015562">
    <property type="term" value="F:efflux transmembrane transporter activity"/>
    <property type="evidence" value="ECO:0007669"/>
    <property type="project" value="Ensembl"/>
</dbReference>
<dbReference type="CTD" id="222962"/>
<evidence type="ECO:0000256" key="4">
    <source>
        <dbReference type="ARBA" id="ARBA00022692"/>
    </source>
</evidence>
<dbReference type="GO" id="GO:0090494">
    <property type="term" value="P:dopamine uptake"/>
    <property type="evidence" value="ECO:0007669"/>
    <property type="project" value="Ensembl"/>
</dbReference>
<keyword evidence="4 18" id="KW-0812">Transmembrane</keyword>
<dbReference type="FunFam" id="1.20.1250.20:FF:000255">
    <property type="entry name" value="Solute carrier family 29 member 4"/>
    <property type="match status" value="1"/>
</dbReference>
<dbReference type="RefSeq" id="XP_008849598.1">
    <property type="nucleotide sequence ID" value="XM_008851376.3"/>
</dbReference>
<dbReference type="KEGG" id="ngi:103748662"/>
<evidence type="ECO:0000256" key="10">
    <source>
        <dbReference type="ARBA" id="ARBA00036754"/>
    </source>
</evidence>
<feature type="transmembrane region" description="Helical" evidence="18">
    <location>
        <begin position="410"/>
        <end position="432"/>
    </location>
</feature>
<dbReference type="Pfam" id="PF01733">
    <property type="entry name" value="Nucleoside_tran"/>
    <property type="match status" value="1"/>
</dbReference>
<dbReference type="InterPro" id="IPR036259">
    <property type="entry name" value="MFS_trans_sf"/>
</dbReference>
<evidence type="ECO:0000256" key="13">
    <source>
        <dbReference type="ARBA" id="ARBA00037001"/>
    </source>
</evidence>
<evidence type="ECO:0000256" key="9">
    <source>
        <dbReference type="ARBA" id="ARBA00036483"/>
    </source>
</evidence>
<evidence type="ECO:0000256" key="5">
    <source>
        <dbReference type="ARBA" id="ARBA00022989"/>
    </source>
</evidence>
<evidence type="ECO:0000256" key="11">
    <source>
        <dbReference type="ARBA" id="ARBA00036845"/>
    </source>
</evidence>
<organism evidence="19 20">
    <name type="scientific">Nannospalax galili</name>
    <name type="common">Northern Israeli blind subterranean mole rat</name>
    <name type="synonym">Spalax galili</name>
    <dbReference type="NCBI Taxonomy" id="1026970"/>
    <lineage>
        <taxon>Eukaryota</taxon>
        <taxon>Metazoa</taxon>
        <taxon>Chordata</taxon>
        <taxon>Craniata</taxon>
        <taxon>Vertebrata</taxon>
        <taxon>Euteleostomi</taxon>
        <taxon>Mammalia</taxon>
        <taxon>Eutheria</taxon>
        <taxon>Euarchontoglires</taxon>
        <taxon>Glires</taxon>
        <taxon>Rodentia</taxon>
        <taxon>Myomorpha</taxon>
        <taxon>Muroidea</taxon>
        <taxon>Spalacidae</taxon>
        <taxon>Spalacinae</taxon>
        <taxon>Nannospalax</taxon>
    </lineage>
</organism>
<evidence type="ECO:0000256" key="15">
    <source>
        <dbReference type="ARBA" id="ARBA00069649"/>
    </source>
</evidence>
<protein>
    <recommendedName>
        <fullName evidence="15">Equilibrative nucleoside transporter 4</fullName>
    </recommendedName>
    <alternativeName>
        <fullName evidence="16">Plasma membrane monoamine transporter</fullName>
    </alternativeName>
    <alternativeName>
        <fullName evidence="17">Solute carrier family 29 member 4</fullName>
    </alternativeName>
</protein>
<dbReference type="Proteomes" id="UP000694381">
    <property type="component" value="Unassembled WGS sequence"/>
</dbReference>
<dbReference type="GeneTree" id="ENSGT00950000182898"/>
<comment type="catalytic activity">
    <reaction evidence="12">
        <text>tyramine(in) = tyramine(out)</text>
        <dbReference type="Rhea" id="RHEA:74783"/>
        <dbReference type="ChEBI" id="CHEBI:327995"/>
    </reaction>
</comment>
<evidence type="ECO:0000313" key="19">
    <source>
        <dbReference type="Ensembl" id="ENSNGAP00000016473.1"/>
    </source>
</evidence>
<dbReference type="GO" id="GO:0051620">
    <property type="term" value="P:norepinephrine uptake"/>
    <property type="evidence" value="ECO:0007669"/>
    <property type="project" value="Ensembl"/>
</dbReference>
<evidence type="ECO:0000256" key="6">
    <source>
        <dbReference type="ARBA" id="ARBA00023136"/>
    </source>
</evidence>
<dbReference type="GO" id="GO:0016323">
    <property type="term" value="C:basolateral plasma membrane"/>
    <property type="evidence" value="ECO:0007669"/>
    <property type="project" value="Ensembl"/>
</dbReference>
<accession>A0A8C6RCH0</accession>
<dbReference type="GO" id="GO:0015101">
    <property type="term" value="F:organic cation transmembrane transporter activity"/>
    <property type="evidence" value="ECO:0007669"/>
    <property type="project" value="Ensembl"/>
</dbReference>
<dbReference type="GO" id="GO:0005337">
    <property type="term" value="F:nucleoside transmembrane transporter activity"/>
    <property type="evidence" value="ECO:0007669"/>
    <property type="project" value="InterPro"/>
</dbReference>
<evidence type="ECO:0000256" key="2">
    <source>
        <dbReference type="ARBA" id="ARBA00007965"/>
    </source>
</evidence>
<dbReference type="GO" id="GO:0005326">
    <property type="term" value="F:neurotransmitter transmembrane transporter activity"/>
    <property type="evidence" value="ECO:0007669"/>
    <property type="project" value="Ensembl"/>
</dbReference>
<feature type="transmembrane region" description="Helical" evidence="18">
    <location>
        <begin position="444"/>
        <end position="465"/>
    </location>
</feature>
<evidence type="ECO:0000256" key="17">
    <source>
        <dbReference type="ARBA" id="ARBA00081066"/>
    </source>
</evidence>
<evidence type="ECO:0000256" key="8">
    <source>
        <dbReference type="ARBA" id="ARBA00036470"/>
    </source>
</evidence>
<dbReference type="GO" id="GO:0051610">
    <property type="term" value="P:serotonin uptake"/>
    <property type="evidence" value="ECO:0007669"/>
    <property type="project" value="Ensembl"/>
</dbReference>
<dbReference type="SUPFAM" id="SSF103473">
    <property type="entry name" value="MFS general substrate transporter"/>
    <property type="match status" value="1"/>
</dbReference>
<dbReference type="GO" id="GO:0008504">
    <property type="term" value="F:monoamine transmembrane transporter activity"/>
    <property type="evidence" value="ECO:0007669"/>
    <property type="project" value="Ensembl"/>
</dbReference>
<dbReference type="GeneID" id="103748662"/>
<dbReference type="GO" id="GO:0032238">
    <property type="term" value="P:adenosine transport"/>
    <property type="evidence" value="ECO:0007669"/>
    <property type="project" value="Ensembl"/>
</dbReference>
<reference evidence="19" key="2">
    <citation type="submission" date="2025-09" db="UniProtKB">
        <authorList>
            <consortium name="Ensembl"/>
        </authorList>
    </citation>
    <scope>IDENTIFICATION</scope>
</reference>
<dbReference type="GO" id="GO:0140115">
    <property type="term" value="P:export across plasma membrane"/>
    <property type="evidence" value="ECO:0007669"/>
    <property type="project" value="Ensembl"/>
</dbReference>
<dbReference type="GO" id="GO:0019534">
    <property type="term" value="F:toxin transmembrane transporter activity"/>
    <property type="evidence" value="ECO:0007669"/>
    <property type="project" value="Ensembl"/>
</dbReference>
<dbReference type="PIRSF" id="PIRSF016379">
    <property type="entry name" value="ENT"/>
    <property type="match status" value="1"/>
</dbReference>
<dbReference type="GO" id="GO:0008324">
    <property type="term" value="F:monoatomic cation transmembrane transporter activity"/>
    <property type="evidence" value="ECO:0007669"/>
    <property type="project" value="Ensembl"/>
</dbReference>
<dbReference type="GO" id="GO:0016324">
    <property type="term" value="C:apical plasma membrane"/>
    <property type="evidence" value="ECO:0007669"/>
    <property type="project" value="UniProtKB-SubCell"/>
</dbReference>
<dbReference type="GO" id="GO:0048241">
    <property type="term" value="P:epinephrine transport"/>
    <property type="evidence" value="ECO:0007669"/>
    <property type="project" value="Ensembl"/>
</dbReference>
<comment type="catalytic activity">
    <reaction evidence="9">
        <text>dopamine(out) = dopamine(in)</text>
        <dbReference type="Rhea" id="RHEA:73863"/>
        <dbReference type="ChEBI" id="CHEBI:59905"/>
    </reaction>
</comment>
<dbReference type="GO" id="GO:0005342">
    <property type="term" value="F:organic acid transmembrane transporter activity"/>
    <property type="evidence" value="ECO:0007669"/>
    <property type="project" value="Ensembl"/>
</dbReference>
<evidence type="ECO:0000256" key="7">
    <source>
        <dbReference type="ARBA" id="ARBA00035897"/>
    </source>
</evidence>
<evidence type="ECO:0000256" key="12">
    <source>
        <dbReference type="ARBA" id="ARBA00036998"/>
    </source>
</evidence>
<evidence type="ECO:0000256" key="14">
    <source>
        <dbReference type="ARBA" id="ARBA00051479"/>
    </source>
</evidence>
<feature type="transmembrane region" description="Helical" evidence="18">
    <location>
        <begin position="232"/>
        <end position="252"/>
    </location>
</feature>
<dbReference type="GO" id="GO:0051625">
    <property type="term" value="P:epinephrine uptake"/>
    <property type="evidence" value="ECO:0007669"/>
    <property type="project" value="Ensembl"/>
</dbReference>
<comment type="catalytic activity">
    <reaction evidence="10">
        <text>guanidine(out) = guanidine(in)</text>
        <dbReference type="Rhea" id="RHEA:73883"/>
        <dbReference type="ChEBI" id="CHEBI:30087"/>
    </reaction>
</comment>
<dbReference type="OMA" id="ARGMNEF"/>
<comment type="similarity">
    <text evidence="2">Belongs to the SLC29A/ENT transporter (TC 2.A.57) family.</text>
</comment>
<dbReference type="GO" id="GO:0051615">
    <property type="term" value="P:histamine uptake"/>
    <property type="evidence" value="ECO:0007669"/>
    <property type="project" value="Ensembl"/>
</dbReference>